<dbReference type="EnsemblFungi" id="PTTG_28266-t43_1">
    <property type="protein sequence ID" value="PTTG_28266-t43_1-p1"/>
    <property type="gene ID" value="PTTG_28266"/>
</dbReference>
<evidence type="ECO:0000313" key="2">
    <source>
        <dbReference type="EMBL" id="OAV90590.1"/>
    </source>
</evidence>
<evidence type="ECO:0000313" key="3">
    <source>
        <dbReference type="EnsemblFungi" id="PTTG_28266-t43_1-p1"/>
    </source>
</evidence>
<keyword evidence="4" id="KW-1185">Reference proteome</keyword>
<dbReference type="AlphaFoldDB" id="A0A180GD46"/>
<name>A0A180GD46_PUCT1</name>
<dbReference type="EMBL" id="ADAS02000098">
    <property type="protein sequence ID" value="OAV90590.1"/>
    <property type="molecule type" value="Genomic_DNA"/>
</dbReference>
<reference evidence="3" key="4">
    <citation type="submission" date="2025-05" db="UniProtKB">
        <authorList>
            <consortium name="EnsemblFungi"/>
        </authorList>
    </citation>
    <scope>IDENTIFICATION</scope>
    <source>
        <strain evidence="3">isolate 1-1 / race 1 (BBBD)</strain>
    </source>
</reference>
<protein>
    <submittedName>
        <fullName evidence="2 3">Uncharacterized protein</fullName>
    </submittedName>
</protein>
<organism evidence="2">
    <name type="scientific">Puccinia triticina (isolate 1-1 / race 1 (BBBD))</name>
    <name type="common">Brown leaf rust fungus</name>
    <dbReference type="NCBI Taxonomy" id="630390"/>
    <lineage>
        <taxon>Eukaryota</taxon>
        <taxon>Fungi</taxon>
        <taxon>Dikarya</taxon>
        <taxon>Basidiomycota</taxon>
        <taxon>Pucciniomycotina</taxon>
        <taxon>Pucciniomycetes</taxon>
        <taxon>Pucciniales</taxon>
        <taxon>Pucciniaceae</taxon>
        <taxon>Puccinia</taxon>
    </lineage>
</organism>
<reference evidence="3 4" key="3">
    <citation type="journal article" date="2017" name="G3 (Bethesda)">
        <title>Comparative analysis highlights variable genome content of wheat rusts and divergence of the mating loci.</title>
        <authorList>
            <person name="Cuomo C.A."/>
            <person name="Bakkeren G."/>
            <person name="Khalil H.B."/>
            <person name="Panwar V."/>
            <person name="Joly D."/>
            <person name="Linning R."/>
            <person name="Sakthikumar S."/>
            <person name="Song X."/>
            <person name="Adiconis X."/>
            <person name="Fan L."/>
            <person name="Goldberg J.M."/>
            <person name="Levin J.Z."/>
            <person name="Young S."/>
            <person name="Zeng Q."/>
            <person name="Anikster Y."/>
            <person name="Bruce M."/>
            <person name="Wang M."/>
            <person name="Yin C."/>
            <person name="McCallum B."/>
            <person name="Szabo L.J."/>
            <person name="Hulbert S."/>
            <person name="Chen X."/>
            <person name="Fellers J.P."/>
        </authorList>
    </citation>
    <scope>NUCLEOTIDE SEQUENCE</scope>
    <source>
        <strain evidence="3">isolate 1-1 / race 1 (BBBD)</strain>
        <strain evidence="4">Isolate 1-1 / race 1 (BBBD)</strain>
    </source>
</reference>
<evidence type="ECO:0000313" key="4">
    <source>
        <dbReference type="Proteomes" id="UP000005240"/>
    </source>
</evidence>
<reference evidence="2" key="1">
    <citation type="submission" date="2009-11" db="EMBL/GenBank/DDBJ databases">
        <authorList>
            <consortium name="The Broad Institute Genome Sequencing Platform"/>
            <person name="Ward D."/>
            <person name="Feldgarden M."/>
            <person name="Earl A."/>
            <person name="Young S.K."/>
            <person name="Zeng Q."/>
            <person name="Koehrsen M."/>
            <person name="Alvarado L."/>
            <person name="Berlin A."/>
            <person name="Bochicchio J."/>
            <person name="Borenstein D."/>
            <person name="Chapman S.B."/>
            <person name="Chen Z."/>
            <person name="Engels R."/>
            <person name="Freedman E."/>
            <person name="Gellesch M."/>
            <person name="Goldberg J."/>
            <person name="Griggs A."/>
            <person name="Gujja S."/>
            <person name="Heilman E."/>
            <person name="Heiman D."/>
            <person name="Hepburn T."/>
            <person name="Howarth C."/>
            <person name="Jen D."/>
            <person name="Larson L."/>
            <person name="Lewis B."/>
            <person name="Mehta T."/>
            <person name="Park D."/>
            <person name="Pearson M."/>
            <person name="Roberts A."/>
            <person name="Saif S."/>
            <person name="Shea T."/>
            <person name="Shenoy N."/>
            <person name="Sisk P."/>
            <person name="Stolte C."/>
            <person name="Sykes S."/>
            <person name="Thomson T."/>
            <person name="Walk T."/>
            <person name="White J."/>
            <person name="Yandava C."/>
            <person name="Izard J."/>
            <person name="Baranova O.V."/>
            <person name="Blanton J.M."/>
            <person name="Tanner A.C."/>
            <person name="Dewhirst F.E."/>
            <person name="Haas B."/>
            <person name="Nusbaum C."/>
            <person name="Birren B."/>
        </authorList>
    </citation>
    <scope>NUCLEOTIDE SEQUENCE [LARGE SCALE GENOMIC DNA]</scope>
    <source>
        <strain evidence="2">1-1 BBBD Race 1</strain>
    </source>
</reference>
<accession>A0A180GD46</accession>
<feature type="compositionally biased region" description="Polar residues" evidence="1">
    <location>
        <begin position="95"/>
        <end position="105"/>
    </location>
</feature>
<dbReference type="Proteomes" id="UP000005240">
    <property type="component" value="Unassembled WGS sequence"/>
</dbReference>
<sequence length="188" mass="19158">MVLPATLSALLAQPIPPPAVAPLAPLRGPIPPAAATRVFLPARGPSAPGGRVFSAPRITSTGRVIPPRLVSNPSLTAAASVPVQAAETATALGPSPNQSDSTTPANGARHGVEMARGHDSDKLESLHPKDSSFRTALNTRAPSPARSEIEVLSGPPAGELRSLARKILHSPAGDGIAHTISCLNFGRP</sequence>
<feature type="compositionally biased region" description="Basic and acidic residues" evidence="1">
    <location>
        <begin position="110"/>
        <end position="132"/>
    </location>
</feature>
<evidence type="ECO:0000256" key="1">
    <source>
        <dbReference type="SAM" id="MobiDB-lite"/>
    </source>
</evidence>
<reference evidence="2" key="2">
    <citation type="submission" date="2016-05" db="EMBL/GenBank/DDBJ databases">
        <title>Comparative analysis highlights variable genome content of wheat rusts and divergence of the mating loci.</title>
        <authorList>
            <person name="Cuomo C.A."/>
            <person name="Bakkeren G."/>
            <person name="Szabo L."/>
            <person name="Khalil H."/>
            <person name="Joly D."/>
            <person name="Goldberg J."/>
            <person name="Young S."/>
            <person name="Zeng Q."/>
            <person name="Fellers J."/>
        </authorList>
    </citation>
    <scope>NUCLEOTIDE SEQUENCE [LARGE SCALE GENOMIC DNA]</scope>
    <source>
        <strain evidence="2">1-1 BBBD Race 1</strain>
    </source>
</reference>
<feature type="region of interest" description="Disordered" evidence="1">
    <location>
        <begin position="89"/>
        <end position="151"/>
    </location>
</feature>
<gene>
    <name evidence="2" type="ORF">PTTG_28266</name>
</gene>
<proteinExistence type="predicted"/>
<dbReference type="VEuPathDB" id="FungiDB:PTTG_28266"/>